<evidence type="ECO:0000313" key="2">
    <source>
        <dbReference type="EMBL" id="MPL61522.1"/>
    </source>
</evidence>
<evidence type="ECO:0000256" key="1">
    <source>
        <dbReference type="SAM" id="Phobius"/>
    </source>
</evidence>
<protein>
    <submittedName>
        <fullName evidence="2">Uncharacterized protein</fullName>
    </submittedName>
</protein>
<feature type="transmembrane region" description="Helical" evidence="1">
    <location>
        <begin position="82"/>
        <end position="104"/>
    </location>
</feature>
<proteinExistence type="predicted"/>
<keyword evidence="1" id="KW-1133">Transmembrane helix</keyword>
<dbReference type="AlphaFoldDB" id="A0A644T5T7"/>
<feature type="transmembrane region" description="Helical" evidence="1">
    <location>
        <begin position="57"/>
        <end position="75"/>
    </location>
</feature>
<feature type="transmembrane region" description="Helical" evidence="1">
    <location>
        <begin position="116"/>
        <end position="134"/>
    </location>
</feature>
<keyword evidence="1" id="KW-0812">Transmembrane</keyword>
<sequence length="139" mass="14906">MAKTTFAQIALGVIVIVSSFISIDKARWEEYPSIEPAIGPDGIPSIIVNTLPPNDPVSALITMTAGLATAGFAVIQRKKLRVPWYFVVFGLMAGIASAILSLVIINDPWVTGNIFFLSYMTCALGFAISALGVIQYKRA</sequence>
<reference evidence="2" key="1">
    <citation type="submission" date="2019-08" db="EMBL/GenBank/DDBJ databases">
        <authorList>
            <person name="Kucharzyk K."/>
            <person name="Murdoch R.W."/>
            <person name="Higgins S."/>
            <person name="Loffler F."/>
        </authorList>
    </citation>
    <scope>NUCLEOTIDE SEQUENCE</scope>
</reference>
<dbReference type="EMBL" id="VSSQ01000015">
    <property type="protein sequence ID" value="MPL61522.1"/>
    <property type="molecule type" value="Genomic_DNA"/>
</dbReference>
<keyword evidence="1" id="KW-0472">Membrane</keyword>
<accession>A0A644T5T7</accession>
<name>A0A644T5T7_9ZZZZ</name>
<gene>
    <name evidence="2" type="ORF">SDC9_07098</name>
</gene>
<organism evidence="2">
    <name type="scientific">bioreactor metagenome</name>
    <dbReference type="NCBI Taxonomy" id="1076179"/>
    <lineage>
        <taxon>unclassified sequences</taxon>
        <taxon>metagenomes</taxon>
        <taxon>ecological metagenomes</taxon>
    </lineage>
</organism>
<comment type="caution">
    <text evidence="2">The sequence shown here is derived from an EMBL/GenBank/DDBJ whole genome shotgun (WGS) entry which is preliminary data.</text>
</comment>